<sequence>FGIINNKTVDYLKNVCLKNNLFAIPADLIRYKKKFIPLFQFHCAVFLVFCIKSEKQLIYYIQ</sequence>
<accession>H2Y365</accession>
<dbReference type="Ensembl" id="ENSCINT00000034524.1">
    <property type="protein sequence ID" value="ENSCINP00000036350.1"/>
    <property type="gene ID" value="ENSCING00000021459.1"/>
</dbReference>
<protein>
    <submittedName>
        <fullName evidence="1">Uncharacterized protein</fullName>
    </submittedName>
</protein>
<organism evidence="1 2">
    <name type="scientific">Ciona intestinalis</name>
    <name type="common">Transparent sea squirt</name>
    <name type="synonym">Ascidia intestinalis</name>
    <dbReference type="NCBI Taxonomy" id="7719"/>
    <lineage>
        <taxon>Eukaryota</taxon>
        <taxon>Metazoa</taxon>
        <taxon>Chordata</taxon>
        <taxon>Tunicata</taxon>
        <taxon>Ascidiacea</taxon>
        <taxon>Phlebobranchia</taxon>
        <taxon>Cionidae</taxon>
        <taxon>Ciona</taxon>
    </lineage>
</organism>
<proteinExistence type="predicted"/>
<reference evidence="1" key="4">
    <citation type="submission" date="2025-09" db="UniProtKB">
        <authorList>
            <consortium name="Ensembl"/>
        </authorList>
    </citation>
    <scope>IDENTIFICATION</scope>
</reference>
<reference evidence="1" key="2">
    <citation type="journal article" date="2008" name="Genome Biol.">
        <title>Improved genome assembly and evidence-based global gene model set for the chordate Ciona intestinalis: new insight into intron and operon populations.</title>
        <authorList>
            <person name="Satou Y."/>
            <person name="Mineta K."/>
            <person name="Ogasawara M."/>
            <person name="Sasakura Y."/>
            <person name="Shoguchi E."/>
            <person name="Ueno K."/>
            <person name="Yamada L."/>
            <person name="Matsumoto J."/>
            <person name="Wasserscheid J."/>
            <person name="Dewar K."/>
            <person name="Wiley G.B."/>
            <person name="Macmil S.L."/>
            <person name="Roe B.A."/>
            <person name="Zeller R.W."/>
            <person name="Hastings K.E."/>
            <person name="Lemaire P."/>
            <person name="Lindquist E."/>
            <person name="Endo T."/>
            <person name="Hotta K."/>
            <person name="Inaba K."/>
        </authorList>
    </citation>
    <scope>NUCLEOTIDE SEQUENCE [LARGE SCALE GENOMIC DNA]</scope>
    <source>
        <strain evidence="1">wild type</strain>
    </source>
</reference>
<dbReference type="AlphaFoldDB" id="H2Y365"/>
<dbReference type="Proteomes" id="UP000008144">
    <property type="component" value="Chromosome 1"/>
</dbReference>
<dbReference type="InParanoid" id="H2Y365"/>
<dbReference type="HOGENOM" id="CLU_2909889_0_0_1"/>
<name>H2Y365_CIOIN</name>
<dbReference type="EMBL" id="EAAA01000316">
    <property type="status" value="NOT_ANNOTATED_CDS"/>
    <property type="molecule type" value="Genomic_DNA"/>
</dbReference>
<reference evidence="1" key="3">
    <citation type="submission" date="2025-08" db="UniProtKB">
        <authorList>
            <consortium name="Ensembl"/>
        </authorList>
    </citation>
    <scope>IDENTIFICATION</scope>
</reference>
<reference evidence="2" key="1">
    <citation type="journal article" date="2002" name="Science">
        <title>The draft genome of Ciona intestinalis: insights into chordate and vertebrate origins.</title>
        <authorList>
            <person name="Dehal P."/>
            <person name="Satou Y."/>
            <person name="Campbell R.K."/>
            <person name="Chapman J."/>
            <person name="Degnan B."/>
            <person name="De Tomaso A."/>
            <person name="Davidson B."/>
            <person name="Di Gregorio A."/>
            <person name="Gelpke M."/>
            <person name="Goodstein D.M."/>
            <person name="Harafuji N."/>
            <person name="Hastings K.E."/>
            <person name="Ho I."/>
            <person name="Hotta K."/>
            <person name="Huang W."/>
            <person name="Kawashima T."/>
            <person name="Lemaire P."/>
            <person name="Martinez D."/>
            <person name="Meinertzhagen I.A."/>
            <person name="Necula S."/>
            <person name="Nonaka M."/>
            <person name="Putnam N."/>
            <person name="Rash S."/>
            <person name="Saiga H."/>
            <person name="Satake M."/>
            <person name="Terry A."/>
            <person name="Yamada L."/>
            <person name="Wang H.G."/>
            <person name="Awazu S."/>
            <person name="Azumi K."/>
            <person name="Boore J."/>
            <person name="Branno M."/>
            <person name="Chin-Bow S."/>
            <person name="DeSantis R."/>
            <person name="Doyle S."/>
            <person name="Francino P."/>
            <person name="Keys D.N."/>
            <person name="Haga S."/>
            <person name="Hayashi H."/>
            <person name="Hino K."/>
            <person name="Imai K.S."/>
            <person name="Inaba K."/>
            <person name="Kano S."/>
            <person name="Kobayashi K."/>
            <person name="Kobayashi M."/>
            <person name="Lee B.I."/>
            <person name="Makabe K.W."/>
            <person name="Manohar C."/>
            <person name="Matassi G."/>
            <person name="Medina M."/>
            <person name="Mochizuki Y."/>
            <person name="Mount S."/>
            <person name="Morishita T."/>
            <person name="Miura S."/>
            <person name="Nakayama A."/>
            <person name="Nishizaka S."/>
            <person name="Nomoto H."/>
            <person name="Ohta F."/>
            <person name="Oishi K."/>
            <person name="Rigoutsos I."/>
            <person name="Sano M."/>
            <person name="Sasaki A."/>
            <person name="Sasakura Y."/>
            <person name="Shoguchi E."/>
            <person name="Shin-i T."/>
            <person name="Spagnuolo A."/>
            <person name="Stainier D."/>
            <person name="Suzuki M.M."/>
            <person name="Tassy O."/>
            <person name="Takatori N."/>
            <person name="Tokuoka M."/>
            <person name="Yagi K."/>
            <person name="Yoshizaki F."/>
            <person name="Wada S."/>
            <person name="Zhang C."/>
            <person name="Hyatt P.D."/>
            <person name="Larimer F."/>
            <person name="Detter C."/>
            <person name="Doggett N."/>
            <person name="Glavina T."/>
            <person name="Hawkins T."/>
            <person name="Richardson P."/>
            <person name="Lucas S."/>
            <person name="Kohara Y."/>
            <person name="Levine M."/>
            <person name="Satoh N."/>
            <person name="Rokhsar D.S."/>
        </authorList>
    </citation>
    <scope>NUCLEOTIDE SEQUENCE [LARGE SCALE GENOMIC DNA]</scope>
</reference>
<keyword evidence="2" id="KW-1185">Reference proteome</keyword>
<evidence type="ECO:0000313" key="1">
    <source>
        <dbReference type="Ensembl" id="ENSCINP00000036350.1"/>
    </source>
</evidence>
<evidence type="ECO:0000313" key="2">
    <source>
        <dbReference type="Proteomes" id="UP000008144"/>
    </source>
</evidence>